<dbReference type="EMBL" id="BAAARE010000009">
    <property type="protein sequence ID" value="GAA2484036.1"/>
    <property type="molecule type" value="Genomic_DNA"/>
</dbReference>
<dbReference type="InterPro" id="IPR023214">
    <property type="entry name" value="HAD_sf"/>
</dbReference>
<accession>A0ABN3LL98</accession>
<dbReference type="Gene3D" id="3.40.50.1000">
    <property type="entry name" value="HAD superfamily/HAD-like"/>
    <property type="match status" value="1"/>
</dbReference>
<dbReference type="RefSeq" id="WP_344254987.1">
    <property type="nucleotide sequence ID" value="NZ_BAAARE010000009.1"/>
</dbReference>
<evidence type="ECO:0000313" key="1">
    <source>
        <dbReference type="EMBL" id="GAA2484036.1"/>
    </source>
</evidence>
<dbReference type="PANTHER" id="PTHR18901">
    <property type="entry name" value="2-DEOXYGLUCOSE-6-PHOSPHATE PHOSPHATASE 2"/>
    <property type="match status" value="1"/>
</dbReference>
<keyword evidence="1" id="KW-0378">Hydrolase</keyword>
<evidence type="ECO:0000313" key="2">
    <source>
        <dbReference type="Proteomes" id="UP001500730"/>
    </source>
</evidence>
<dbReference type="GO" id="GO:0016787">
    <property type="term" value="F:hydrolase activity"/>
    <property type="evidence" value="ECO:0007669"/>
    <property type="project" value="UniProtKB-KW"/>
</dbReference>
<dbReference type="PANTHER" id="PTHR18901:SF38">
    <property type="entry name" value="PSEUDOURIDINE-5'-PHOSPHATASE"/>
    <property type="match status" value="1"/>
</dbReference>
<comment type="caution">
    <text evidence="1">The sequence shown here is derived from an EMBL/GenBank/DDBJ whole genome shotgun (WGS) entry which is preliminary data.</text>
</comment>
<dbReference type="SFLD" id="SFLDG01129">
    <property type="entry name" value="C1.5:_HAD__Beta-PGM__Phosphata"/>
    <property type="match status" value="1"/>
</dbReference>
<dbReference type="Gene3D" id="1.10.150.240">
    <property type="entry name" value="Putative phosphatase, domain 2"/>
    <property type="match status" value="1"/>
</dbReference>
<name>A0ABN3LL98_9MICO</name>
<dbReference type="SUPFAM" id="SSF56784">
    <property type="entry name" value="HAD-like"/>
    <property type="match status" value="1"/>
</dbReference>
<gene>
    <name evidence="1" type="ORF">GCM10009858_22380</name>
</gene>
<dbReference type="InterPro" id="IPR036412">
    <property type="entry name" value="HAD-like_sf"/>
</dbReference>
<dbReference type="CDD" id="cd07505">
    <property type="entry name" value="HAD_BPGM-like"/>
    <property type="match status" value="1"/>
</dbReference>
<dbReference type="Pfam" id="PF13419">
    <property type="entry name" value="HAD_2"/>
    <property type="match status" value="1"/>
</dbReference>
<dbReference type="Proteomes" id="UP001500730">
    <property type="component" value="Unassembled WGS sequence"/>
</dbReference>
<protein>
    <submittedName>
        <fullName evidence="1">HAD family hydrolase</fullName>
    </submittedName>
</protein>
<organism evidence="1 2">
    <name type="scientific">Terrabacter carboxydivorans</name>
    <dbReference type="NCBI Taxonomy" id="619730"/>
    <lineage>
        <taxon>Bacteria</taxon>
        <taxon>Bacillati</taxon>
        <taxon>Actinomycetota</taxon>
        <taxon>Actinomycetes</taxon>
        <taxon>Micrococcales</taxon>
        <taxon>Intrasporangiaceae</taxon>
        <taxon>Terrabacter</taxon>
    </lineage>
</organism>
<reference evidence="1 2" key="1">
    <citation type="journal article" date="2019" name="Int. J. Syst. Evol. Microbiol.">
        <title>The Global Catalogue of Microorganisms (GCM) 10K type strain sequencing project: providing services to taxonomists for standard genome sequencing and annotation.</title>
        <authorList>
            <consortium name="The Broad Institute Genomics Platform"/>
            <consortium name="The Broad Institute Genome Sequencing Center for Infectious Disease"/>
            <person name="Wu L."/>
            <person name="Ma J."/>
        </authorList>
    </citation>
    <scope>NUCLEOTIDE SEQUENCE [LARGE SCALE GENOMIC DNA]</scope>
    <source>
        <strain evidence="1 2">JCM 16259</strain>
    </source>
</reference>
<proteinExistence type="predicted"/>
<keyword evidence="2" id="KW-1185">Reference proteome</keyword>
<dbReference type="InterPro" id="IPR006439">
    <property type="entry name" value="HAD-SF_hydro_IA"/>
</dbReference>
<dbReference type="SFLD" id="SFLDS00003">
    <property type="entry name" value="Haloacid_Dehalogenase"/>
    <property type="match status" value="1"/>
</dbReference>
<dbReference type="PRINTS" id="PR00413">
    <property type="entry name" value="HADHALOGNASE"/>
</dbReference>
<dbReference type="NCBIfam" id="TIGR01509">
    <property type="entry name" value="HAD-SF-IA-v3"/>
    <property type="match status" value="1"/>
</dbReference>
<sequence>MTLSHTTEPDDVVVPALPAAVLWDMDGTLVDTEPYWIQAEHELVAEHGGEWNDEFAHQLVGNALEVSAQLIIEKSGITLTVPEIIDALLGRVIAQVERRVPWRPGARELLLELGTLGVPSLLVTMSWRSLADMVVGRLPEGAFEHLVTGDEVSHGKPHPEPYLAAAGLIGVDPADCIAIEDSPSGVRSATAAGVPTIAIPHVVPVPPIDGAVHIDTLAGVRAADLTTIVAGLRSSR</sequence>
<dbReference type="InterPro" id="IPR041492">
    <property type="entry name" value="HAD_2"/>
</dbReference>
<dbReference type="InterPro" id="IPR023198">
    <property type="entry name" value="PGP-like_dom2"/>
</dbReference>